<protein>
    <recommendedName>
        <fullName evidence="7">RZ-type domain-containing protein</fullName>
    </recommendedName>
</protein>
<evidence type="ECO:0000256" key="1">
    <source>
        <dbReference type="ARBA" id="ARBA00004496"/>
    </source>
</evidence>
<comment type="subcellular location">
    <subcellularLocation>
        <location evidence="1">Cytoplasm</location>
    </subcellularLocation>
</comment>
<keyword evidence="4" id="KW-0863">Zinc-finger</keyword>
<evidence type="ECO:0000313" key="9">
    <source>
        <dbReference type="Proteomes" id="UP001159405"/>
    </source>
</evidence>
<evidence type="ECO:0000256" key="2">
    <source>
        <dbReference type="ARBA" id="ARBA00022490"/>
    </source>
</evidence>
<evidence type="ECO:0000313" key="8">
    <source>
        <dbReference type="EMBL" id="CAH3189325.1"/>
    </source>
</evidence>
<keyword evidence="6" id="KW-0391">Immunity</keyword>
<evidence type="ECO:0000259" key="7">
    <source>
        <dbReference type="PROSITE" id="PS51981"/>
    </source>
</evidence>
<dbReference type="PANTHER" id="PTHR22605">
    <property type="entry name" value="RZ-TYPE DOMAIN-CONTAINING PROTEIN"/>
    <property type="match status" value="1"/>
</dbReference>
<dbReference type="Pfam" id="PF20173">
    <property type="entry name" value="ZnF_RZ-type"/>
    <property type="match status" value="1"/>
</dbReference>
<keyword evidence="3" id="KW-0479">Metal-binding</keyword>
<comment type="caution">
    <text evidence="8">The sequence shown here is derived from an EMBL/GenBank/DDBJ whole genome shotgun (WGS) entry which is preliminary data.</text>
</comment>
<evidence type="ECO:0000256" key="5">
    <source>
        <dbReference type="ARBA" id="ARBA00022833"/>
    </source>
</evidence>
<dbReference type="InterPro" id="IPR046439">
    <property type="entry name" value="ZF_RZ_dom"/>
</dbReference>
<sequence length="1274" mass="144242">MPRHQQLRKYSPGDAFVGYHADTAACAVLQVTSNIEESEFSDKHLQDKLFQESKELLLQCATPDAVVRLLSTHLAPQADELWTNYFTIQEHSSLTAFLRNALTIEGGHSGKWSLIQVTTHSRLLSSNDLQDIARATSLPLPNVTCLSLQQFHTEQQFCSSVRDFFAQLGGRKGLLIVQCDAGDVNRNLIPCARHLLVEQRTTAKEDFKENFGNDPSSFLHVVMIIQLPRLVGGCGAFAGFQGGRKLSVHIDELRPPTGHIPAIQFMVDRSMSELFDVASSSIRVDKKYVEAARDDMEVDEQSDAIADRVNIVSLLRSCVQAAIARIDAEPWRSSRSTRRIELMLSLLRDGRTDGTDLSFSTILARRIHKLLQEKDERAGNKANDWLRSEALSGTGIQENGTFRKALWQRVYSSVISILSEVIAFVDRDSNLDLLMDGGNWFSSLWLGFFQSENIVELHYESFLSLESGIIRERVPVVTSGREKQSFELQFPFSWIIKERIDAMWREASSIAAGSNTPIQQCLHDLVNNSEMGRFLDESSLEGCKEAAVERYLHDFVHMVLKPLVPEEEKLLRQAIVTAAREWYVDSNFSEEFNLSIPLIHVVHDAIEKRLANFSQLLHAQRDIVSGLLEVIPPNEQEMVLDAVALRLCLSQLEPRAEEFADSQTCLVWCNRVLSIRSSAENMLYSKSQYGPKSTQILNHCRSTWQRVCAVRLFIEHTCLGSSTCHPADDVNAFKLWKALGEDTDFAKLHTMRVIEKFLVDCSEAVSKRYTRKAVQEHSDFRRRCNSFFMELVSLFCFGAEGGESVMNNELFDMFMSYVIEAASSKTKDFSPFPEHGIDATAVVRSFLLQQLLRTRDKEVKEHLSLYLTKARGLKPEIGHLLQVCQLFVHCWEDSLISQYSKPSNILLAMIKLAQQLSDECTPMLILSSPRPTRELDVDVLEGIAKARYTLALTAEFMYKSTVENTEPWNDRQIKMKLETLFETVRRLCYESLSPAPRLFLLKQLARRFGVETIHMLCGRQELEWIVPPESRNKQEEDNVPDGFVIYGEEYKKIREAMAKTVLGGTNRELTDALKSVTVTNVVREVMLLLSLFREVTTTCYGFTGKERRLSTKAHQCLQEFIQEGTYLSGNYCVLQIQPFAAQLLDNTQGAPDIPSVRVRSGRSGLEQNLSELVIHTTTVLQSINHVTICEPLRLLMDNPAALMNAYLPTMPDDNLQEAMAGMRESGKWYQCPNGHPYYVGECGCPMEVKACPECKMKIGGKEHKPFRGNTIAER</sequence>
<dbReference type="InterPro" id="IPR031248">
    <property type="entry name" value="RNF213"/>
</dbReference>
<dbReference type="EMBL" id="CALNXK010000708">
    <property type="protein sequence ID" value="CAH3189325.1"/>
    <property type="molecule type" value="Genomic_DNA"/>
</dbReference>
<accession>A0ABN8SEF0</accession>
<dbReference type="PANTHER" id="PTHR22605:SF16">
    <property type="entry name" value="E3 UBIQUITIN-PROTEIN LIGASE RNF213"/>
    <property type="match status" value="1"/>
</dbReference>
<keyword evidence="2" id="KW-0963">Cytoplasm</keyword>
<dbReference type="Proteomes" id="UP001159405">
    <property type="component" value="Unassembled WGS sequence"/>
</dbReference>
<feature type="non-terminal residue" evidence="8">
    <location>
        <position position="1274"/>
    </location>
</feature>
<organism evidence="8 9">
    <name type="scientific">Porites lobata</name>
    <dbReference type="NCBI Taxonomy" id="104759"/>
    <lineage>
        <taxon>Eukaryota</taxon>
        <taxon>Metazoa</taxon>
        <taxon>Cnidaria</taxon>
        <taxon>Anthozoa</taxon>
        <taxon>Hexacorallia</taxon>
        <taxon>Scleractinia</taxon>
        <taxon>Fungiina</taxon>
        <taxon>Poritidae</taxon>
        <taxon>Porites</taxon>
    </lineage>
</organism>
<evidence type="ECO:0000256" key="3">
    <source>
        <dbReference type="ARBA" id="ARBA00022723"/>
    </source>
</evidence>
<proteinExistence type="predicted"/>
<gene>
    <name evidence="8" type="ORF">PLOB_00043382</name>
</gene>
<feature type="domain" description="RZ-type" evidence="7">
    <location>
        <begin position="1210"/>
        <end position="1274"/>
    </location>
</feature>
<keyword evidence="9" id="KW-1185">Reference proteome</keyword>
<reference evidence="8 9" key="1">
    <citation type="submission" date="2022-05" db="EMBL/GenBank/DDBJ databases">
        <authorList>
            <consortium name="Genoscope - CEA"/>
            <person name="William W."/>
        </authorList>
    </citation>
    <scope>NUCLEOTIDE SEQUENCE [LARGE SCALE GENOMIC DNA]</scope>
</reference>
<keyword evidence="5" id="KW-0862">Zinc</keyword>
<evidence type="ECO:0000256" key="4">
    <source>
        <dbReference type="ARBA" id="ARBA00022771"/>
    </source>
</evidence>
<name>A0ABN8SEF0_9CNID</name>
<dbReference type="PROSITE" id="PS51981">
    <property type="entry name" value="ZF_RZ"/>
    <property type="match status" value="1"/>
</dbReference>
<evidence type="ECO:0000256" key="6">
    <source>
        <dbReference type="ARBA" id="ARBA00022859"/>
    </source>
</evidence>